<gene>
    <name evidence="2" type="ORF">GCM10010984_28540</name>
</gene>
<dbReference type="EMBL" id="BMFL01000023">
    <property type="protein sequence ID" value="GGF09678.1"/>
    <property type="molecule type" value="Genomic_DNA"/>
</dbReference>
<feature type="transmembrane region" description="Helical" evidence="1">
    <location>
        <begin position="46"/>
        <end position="62"/>
    </location>
</feature>
<evidence type="ECO:0000256" key="1">
    <source>
        <dbReference type="SAM" id="Phobius"/>
    </source>
</evidence>
<dbReference type="Proteomes" id="UP000650994">
    <property type="component" value="Unassembled WGS sequence"/>
</dbReference>
<comment type="caution">
    <text evidence="2">The sequence shown here is derived from an EMBL/GenBank/DDBJ whole genome shotgun (WGS) entry which is preliminary data.</text>
</comment>
<name>A0ABQ1U3P3_9FLAO</name>
<evidence type="ECO:0000313" key="3">
    <source>
        <dbReference type="Proteomes" id="UP000650994"/>
    </source>
</evidence>
<keyword evidence="1" id="KW-0472">Membrane</keyword>
<organism evidence="2 3">
    <name type="scientific">Chishuiella changwenlii</name>
    <dbReference type="NCBI Taxonomy" id="1434701"/>
    <lineage>
        <taxon>Bacteria</taxon>
        <taxon>Pseudomonadati</taxon>
        <taxon>Bacteroidota</taxon>
        <taxon>Flavobacteriia</taxon>
        <taxon>Flavobacteriales</taxon>
        <taxon>Weeksellaceae</taxon>
        <taxon>Chishuiella</taxon>
    </lineage>
</organism>
<protein>
    <recommendedName>
        <fullName evidence="4">YcxB-like protein</fullName>
    </recommendedName>
</protein>
<accession>A0ABQ1U3P3</accession>
<feature type="transmembrane region" description="Helical" evidence="1">
    <location>
        <begin position="12"/>
        <end position="34"/>
    </location>
</feature>
<sequence length="167" mass="19983">MISKKRVILRPIEYFFHYSVCFFILNGLLGIIYLDFMKNSEFVLKQYYYILFILIIIMFYIQRRRLKFKIFKTNLSKKEIKDAIKETSIELNWIIDYQSNQITKAHREFDISTGGSWGEMITIIYKDNHIYVNSICNPNGLYPSVLSYGWNKKNINTFISNLKQSLK</sequence>
<keyword evidence="1" id="KW-0812">Transmembrane</keyword>
<evidence type="ECO:0000313" key="2">
    <source>
        <dbReference type="EMBL" id="GGF09678.1"/>
    </source>
</evidence>
<keyword evidence="3" id="KW-1185">Reference proteome</keyword>
<reference evidence="3" key="1">
    <citation type="journal article" date="2019" name="Int. J. Syst. Evol. Microbiol.">
        <title>The Global Catalogue of Microorganisms (GCM) 10K type strain sequencing project: providing services to taxonomists for standard genome sequencing and annotation.</title>
        <authorList>
            <consortium name="The Broad Institute Genomics Platform"/>
            <consortium name="The Broad Institute Genome Sequencing Center for Infectious Disease"/>
            <person name="Wu L."/>
            <person name="Ma J."/>
        </authorList>
    </citation>
    <scope>NUCLEOTIDE SEQUENCE [LARGE SCALE GENOMIC DNA]</scope>
    <source>
        <strain evidence="3">CGMCC 1.12707</strain>
    </source>
</reference>
<proteinExistence type="predicted"/>
<evidence type="ECO:0008006" key="4">
    <source>
        <dbReference type="Google" id="ProtNLM"/>
    </source>
</evidence>
<keyword evidence="1" id="KW-1133">Transmembrane helix</keyword>